<dbReference type="OrthoDB" id="4588737at2759"/>
<dbReference type="HOGENOM" id="CLU_888749_0_0_1"/>
<feature type="compositionally biased region" description="Polar residues" evidence="1">
    <location>
        <begin position="95"/>
        <end position="111"/>
    </location>
</feature>
<reference evidence="3" key="1">
    <citation type="journal article" date="2011" name="Genetics">
        <title>Massive changes in genome architecture accompany the transition to self-fertility in the filamentous fungus Neurospora tetrasperma.</title>
        <authorList>
            <person name="Ellison C.E."/>
            <person name="Stajich J.E."/>
            <person name="Jacobson D.J."/>
            <person name="Natvig D.O."/>
            <person name="Lapidus A."/>
            <person name="Foster B."/>
            <person name="Aerts A."/>
            <person name="Riley R."/>
            <person name="Lindquist E.A."/>
            <person name="Grigoriev I.V."/>
            <person name="Taylor J.W."/>
        </authorList>
    </citation>
    <scope>NUCLEOTIDE SEQUENCE [LARGE SCALE GENOMIC DNA]</scope>
    <source>
        <strain evidence="3">FGSC 2508 / P0657</strain>
    </source>
</reference>
<accession>F8MTP4</accession>
<evidence type="ECO:0000313" key="2">
    <source>
        <dbReference type="EMBL" id="EGO55376.1"/>
    </source>
</evidence>
<organism evidence="2 3">
    <name type="scientific">Neurospora tetrasperma (strain FGSC 2508 / ATCC MYA-4615 / P0657)</name>
    <dbReference type="NCBI Taxonomy" id="510951"/>
    <lineage>
        <taxon>Eukaryota</taxon>
        <taxon>Fungi</taxon>
        <taxon>Dikarya</taxon>
        <taxon>Ascomycota</taxon>
        <taxon>Pezizomycotina</taxon>
        <taxon>Sordariomycetes</taxon>
        <taxon>Sordariomycetidae</taxon>
        <taxon>Sordariales</taxon>
        <taxon>Sordariaceae</taxon>
        <taxon>Neurospora</taxon>
    </lineage>
</organism>
<gene>
    <name evidence="2" type="ORF">NEUTE1DRAFT_131147</name>
</gene>
<dbReference type="GeneID" id="20825503"/>
<evidence type="ECO:0000313" key="3">
    <source>
        <dbReference type="Proteomes" id="UP000008065"/>
    </source>
</evidence>
<dbReference type="RefSeq" id="XP_009853215.1">
    <property type="nucleotide sequence ID" value="XM_009854913.1"/>
</dbReference>
<dbReference type="VEuPathDB" id="FungiDB:NEUTE1DRAFT_131147"/>
<evidence type="ECO:0000256" key="1">
    <source>
        <dbReference type="SAM" id="MobiDB-lite"/>
    </source>
</evidence>
<dbReference type="KEGG" id="nte:NEUTE1DRAFT131147"/>
<dbReference type="Proteomes" id="UP000008065">
    <property type="component" value="Unassembled WGS sequence"/>
</dbReference>
<protein>
    <submittedName>
        <fullName evidence="2">Uncharacterized protein</fullName>
    </submittedName>
</protein>
<proteinExistence type="predicted"/>
<name>F8MTP4_NEUT8</name>
<feature type="compositionally biased region" description="Basic and acidic residues" evidence="1">
    <location>
        <begin position="147"/>
        <end position="158"/>
    </location>
</feature>
<feature type="region of interest" description="Disordered" evidence="1">
    <location>
        <begin position="139"/>
        <end position="160"/>
    </location>
</feature>
<feature type="region of interest" description="Disordered" evidence="1">
    <location>
        <begin position="79"/>
        <end position="111"/>
    </location>
</feature>
<sequence length="313" mass="34755">MGSITYFTDSPPSLPPTEHVLTALDNVQTRGYHCRALLLPWPHSLCAAILEPALIRTLLPDFSFLASCQLGPASAASSTISDHDAIDTPDPDPYTNASRPPHRSSNPNTNRNFALQHLSNLTQGDIVYMYFEGGRDPSHLLRPGPHPLERLPEERSNTDGDEDAYTAAAAAHRLQLYLRLPIQTPEEAVRQLITHHAEQRLEMSFEELIQGPYPFRVPDICFRIPPLDGRMDFPRYGPPRHSRLVDAMTVQRSRLLGGGEFSSSSDATGMVLGIAIHQAVADAADVEVIMSRLRRELLREVGVGFEHEGDMLR</sequence>
<dbReference type="AlphaFoldDB" id="F8MTP4"/>
<keyword evidence="3" id="KW-1185">Reference proteome</keyword>
<dbReference type="EMBL" id="GL891306">
    <property type="protein sequence ID" value="EGO55376.1"/>
    <property type="molecule type" value="Genomic_DNA"/>
</dbReference>